<reference evidence="3 4" key="1">
    <citation type="journal article" date="2019" name="Commun. Biol.">
        <title>The bagworm genome reveals a unique fibroin gene that provides high tensile strength.</title>
        <authorList>
            <person name="Kono N."/>
            <person name="Nakamura H."/>
            <person name="Ohtoshi R."/>
            <person name="Tomita M."/>
            <person name="Numata K."/>
            <person name="Arakawa K."/>
        </authorList>
    </citation>
    <scope>NUCLEOTIDE SEQUENCE [LARGE SCALE GENOMIC DNA]</scope>
</reference>
<feature type="coiled-coil region" evidence="1">
    <location>
        <begin position="1402"/>
        <end position="1697"/>
    </location>
</feature>
<feature type="coiled-coil region" evidence="1">
    <location>
        <begin position="2060"/>
        <end position="2240"/>
    </location>
</feature>
<evidence type="ECO:0000313" key="3">
    <source>
        <dbReference type="EMBL" id="GBP17040.1"/>
    </source>
</evidence>
<feature type="coiled-coil region" evidence="1">
    <location>
        <begin position="1315"/>
        <end position="1377"/>
    </location>
</feature>
<proteinExistence type="predicted"/>
<evidence type="ECO:0000313" key="4">
    <source>
        <dbReference type="Proteomes" id="UP000299102"/>
    </source>
</evidence>
<name>A0A4C1TSQ2_EUMVA</name>
<gene>
    <name evidence="3" type="primary">lva</name>
    <name evidence="3" type="ORF">EVAR_8112_1</name>
</gene>
<feature type="coiled-coil region" evidence="1">
    <location>
        <begin position="2271"/>
        <end position="2329"/>
    </location>
</feature>
<dbReference type="PANTHER" id="PTHR23159:SF31">
    <property type="entry name" value="CENTROSOME-ASSOCIATED PROTEIN CEP250 ISOFORM X1"/>
    <property type="match status" value="1"/>
</dbReference>
<feature type="coiled-coil region" evidence="1">
    <location>
        <begin position="1730"/>
        <end position="1764"/>
    </location>
</feature>
<organism evidence="3 4">
    <name type="scientific">Eumeta variegata</name>
    <name type="common">Bagworm moth</name>
    <name type="synonym">Eumeta japonica</name>
    <dbReference type="NCBI Taxonomy" id="151549"/>
    <lineage>
        <taxon>Eukaryota</taxon>
        <taxon>Metazoa</taxon>
        <taxon>Ecdysozoa</taxon>
        <taxon>Arthropoda</taxon>
        <taxon>Hexapoda</taxon>
        <taxon>Insecta</taxon>
        <taxon>Pterygota</taxon>
        <taxon>Neoptera</taxon>
        <taxon>Endopterygota</taxon>
        <taxon>Lepidoptera</taxon>
        <taxon>Glossata</taxon>
        <taxon>Ditrysia</taxon>
        <taxon>Tineoidea</taxon>
        <taxon>Psychidae</taxon>
        <taxon>Oiketicinae</taxon>
        <taxon>Eumeta</taxon>
    </lineage>
</organism>
<evidence type="ECO:0000256" key="1">
    <source>
        <dbReference type="SAM" id="Coils"/>
    </source>
</evidence>
<feature type="coiled-coil region" evidence="1">
    <location>
        <begin position="895"/>
        <end position="1272"/>
    </location>
</feature>
<dbReference type="Gene3D" id="1.10.287.1490">
    <property type="match status" value="1"/>
</dbReference>
<dbReference type="Proteomes" id="UP000299102">
    <property type="component" value="Unassembled WGS sequence"/>
</dbReference>
<feature type="coiled-coil region" evidence="1">
    <location>
        <begin position="312"/>
        <end position="339"/>
    </location>
</feature>
<feature type="coiled-coil region" evidence="1">
    <location>
        <begin position="767"/>
        <end position="864"/>
    </location>
</feature>
<feature type="coiled-coil region" evidence="1">
    <location>
        <begin position="2451"/>
        <end position="2570"/>
    </location>
</feature>
<feature type="coiled-coil region" evidence="1">
    <location>
        <begin position="1892"/>
        <end position="1933"/>
    </location>
</feature>
<feature type="coiled-coil region" evidence="1">
    <location>
        <begin position="535"/>
        <end position="569"/>
    </location>
</feature>
<sequence length="2782" mass="322830">MSISGKDIDNLPEKREIEVPGFGKTVAKTEASGVPNISKGHQHATSSSDRQLKFERAQKCLENAAIVSKRIKEHRKATAELLGRPFEEDEIPDTTSEMASTISERTGYSAATDTSTTLSVQEALNSDAMQLQQSLKEKENALSIMQVKMKAMETTILELQEKINEKDMIIEAKTKATALMSDSISKKEKDSLLLLEDTRQQMSKMQENFISMELEWKEEKQKLIVELEQKTEKIKHLEEANTVLENSRFEISLTHSKLVEELDEKNKFILELQEQIDELSKTSEQLCMPEPKIFEAIGVEKGSLEIEKMVEMSNKIEVLEKLNCQIRQTNKELEYKINQLNQESKLVPTLSTKKTSPGSNRKGGRNSSSKVKSPWSTQMETTQDQDKKQTKHEDVDLNIVLQSLNKDLLDKEFEISQKDSLIEELQKQIKEKSDIVKELEQTITEVKKDHNSKTADVQYVECNKEETVKDSVDITQENIISTSVDLENELKVAQEQINLLNNEIDVSNKNMIKVKSAHKVKIKQMQKTIDNFSKISDVNAEIVKLNEEVHQLTQKVAELEEEKGNLQLHLVDYDSGRLTESETYKKMIEMESLAESRLKAISILEAQKFDLVQELHLLKVKNVEMEDKLTDLSHLQNEQVCSEMKLVQLEEQIDEITSQKLDLEVVIQNLKEGKEELESNLMHSQQEKEQMSHKLEQYIQENMDLTDKLEKLSAEKVSSAESIEIVESLTTQEKLELEEYNKTILKKNDDSHIGESQISPQDFTESVQKLTEESAELNKKIELFTQERQEVMEKMSKINNANEELQNKIIDLNNTICTLQNTIDLLKHEKVQTEVLNEELSNQIEELKRERLELMKENTTLNKQLPIDDSIENINVDNPQEDKTILEKVPKTKSFKQFTKEILKLKNTIKEREDEIADCQMKILSLEEQHQKFEDLMLTNQTYETKIKVLAEEKNRLEEELLNIKEHKEAENLAIKSEKNDAIKQYNDNLQLEINRIQNEYQSALLTRDVRIQELEQLLNEYETQIQNYNSTLQHKDKEMTEYINQVTKLNDVSQKLKSTIEVLEEEKANDQNVELIKSLNKQISMYQKSLVEQEEKLKILDEEKLQLQSAKATLKTKNANLELQLKNLNEDLIEKQSLIKDLQLQKQKHDEEISTIKSEVKEKDEEIHEIKLQLRKESIENEKLHTNLIESTKNINENAQIVNELRDEIQQLTLEKEKVSNEVVATETKNKELMEKLKKFAVSLKKKNNAYADLEKQMATLQDDLTLKIKELDDVSRDVSNITSLKENVSYLEEELCRVRKESSTSENEKASNILQLQSQVALLEEQLQSSKAQIEVMMETNTIVNVKLRDNIQENKDLKDEVLALNHKIAKFEVEIKNSTNLETKISSLESDVYQKQEYIDELLNTIDDLKSNQNGYDAKIQECRMYIEHLENEISKYKNRIFRLEESISAMENRRHSLERKADQLDSQLQEKHKAYSEYINQEDELVNRIAMLMEHDNVVEKQLREIESENKDLQIKNQNLTEDNQKLQKRVFEIQEELNIIREKANKGEIVEIELNACQNKLKDLESRMKKVVVDHQVAILKKSEQIDELEMEFNNQIESSLKEKKSLSERCEKMTENMLQLEQKLQEYASNIHTLTANLNETSQENQELRTKLNSEERKQLNDYTEQYVSEINRLQSSINEKNSFITNLENKLKVSQLDSTNIINGLENEITELNTKASITLSKIETLTTELTNAKYENENLQAVVKQKEEEIKQVMEQKSVTFEMTIPKTEGMVISSTIEELRDEPSQKYITDLESQIISDNPEKSTFVESEQMIRAFEHTEYKASPNDNLESEHLIVPKKAYLCYKESDDENKPMIDIKDSDVFHSDEGWGFQEMSVDNEVIPGLSHLQEEIGKLNAVNNDLKSELNIANNKLMKALKKIKEMKMTHDILSNELKLSKQLSQSTLLDTAIEDELNNQIKELTDKINNLQTELMKERREKDSLRKQSEVFGNANDRLTEMKEKLDSEIELWKFKFKEVNDKLSALQWGTEQIEATNVSSFAEDSVKKNYNNEDHEKLEKENEELHVIVEQLRNQNNELVTAQSELKNTLNDLSENARQIQQCDSCEQSSSKIKELSELNSKIVSENNNLTEKLLEIEETYRVIKEKYDAILQDNEKLNTLYKKDRESVDEKHEESLLQLNNAKDKILGLESALQEALDKLLTYEAKSSEMTAKIENLDAENDQLLSTVAELRSSISSAIDQRGYEIAEMWKQHLSQREADFAKVEQDLRAELSAFESKYEQLLDNVQSSNQDETNKLVIIEQLNTLQNKLRDKEEHFVNLQSKYSNIISEMDMLRSEMEDEKILHENKVLGQQEDYEKQISELTSKIEQEQSTREQTVSDLNEELMTARKNHKQLLDEIDGLKLQLMEMENKIVHFNNEIRMKDSEIYQKTHEYTLALTQRNEDFENVRKQLLDYEKKIEELTYEKESELAVLRLKMHEQSTYFQSAKEVLEKEKVELSDLLNEKILECGKLNKEIIDLNKTLEEYKNKISEMQIALENQEIEIVSLNDEVNKLQSLLRASTNKVDKHVTFASDTKPGSDHVQSDAVLNKELLDPVPRAELDLALYMLHQRDVRCEELTMELTQLLDERDTLQIRLSDSLRSCEELKKKCKSAGYDVSFSSNSSLDALPESPNVSGEQFFVDTHKPQTSRSSSISDIDTEKPKLQAKLSELRTVRHSRDVRLRQDSEQRQLGMRLLHRDVANLPPEAADQLRQAHHTLWQIDGLTCSPTHERSGLK</sequence>
<feature type="compositionally biased region" description="Basic and acidic residues" evidence="2">
    <location>
        <begin position="1"/>
        <end position="18"/>
    </location>
</feature>
<dbReference type="STRING" id="151549.A0A4C1TSQ2"/>
<evidence type="ECO:0000256" key="2">
    <source>
        <dbReference type="SAM" id="MobiDB-lite"/>
    </source>
</evidence>
<accession>A0A4C1TSQ2</accession>
<protein>
    <submittedName>
        <fullName evidence="3">Protein lava lamp</fullName>
    </submittedName>
</protein>
<dbReference type="OrthoDB" id="2441647at2759"/>
<dbReference type="PANTHER" id="PTHR23159">
    <property type="entry name" value="CENTROSOMAL PROTEIN 2"/>
    <property type="match status" value="1"/>
</dbReference>
<feature type="coiled-coil region" evidence="1">
    <location>
        <begin position="422"/>
        <end position="456"/>
    </location>
</feature>
<feature type="coiled-coil region" evidence="1">
    <location>
        <begin position="632"/>
        <end position="715"/>
    </location>
</feature>
<feature type="coiled-coil region" evidence="1">
    <location>
        <begin position="483"/>
        <end position="510"/>
    </location>
</feature>
<feature type="compositionally biased region" description="Polar residues" evidence="2">
    <location>
        <begin position="346"/>
        <end position="357"/>
    </location>
</feature>
<dbReference type="EMBL" id="BGZK01000084">
    <property type="protein sequence ID" value="GBP17040.1"/>
    <property type="molecule type" value="Genomic_DNA"/>
</dbReference>
<keyword evidence="1" id="KW-0175">Coiled coil</keyword>
<feature type="coiled-coil region" evidence="1">
    <location>
        <begin position="121"/>
        <end position="162"/>
    </location>
</feature>
<keyword evidence="4" id="KW-1185">Reference proteome</keyword>
<feature type="coiled-coil region" evidence="1">
    <location>
        <begin position="195"/>
        <end position="282"/>
    </location>
</feature>
<feature type="coiled-coil region" evidence="1">
    <location>
        <begin position="2359"/>
        <end position="2425"/>
    </location>
</feature>
<feature type="coiled-coil region" evidence="1">
    <location>
        <begin position="1958"/>
        <end position="1992"/>
    </location>
</feature>
<feature type="region of interest" description="Disordered" evidence="2">
    <location>
        <begin position="346"/>
        <end position="392"/>
    </location>
</feature>
<comment type="caution">
    <text evidence="3">The sequence shown here is derived from an EMBL/GenBank/DDBJ whole genome shotgun (WGS) entry which is preliminary data.</text>
</comment>
<feature type="region of interest" description="Disordered" evidence="2">
    <location>
        <begin position="1"/>
        <end position="50"/>
    </location>
</feature>